<protein>
    <recommendedName>
        <fullName evidence="5">1-alkyl-2-acetylglycerophosphocholine esterase</fullName>
    </recommendedName>
</protein>
<dbReference type="PANTHER" id="PTHR10272:SF0">
    <property type="entry name" value="PLATELET-ACTIVATING FACTOR ACETYLHYDROLASE"/>
    <property type="match status" value="1"/>
</dbReference>
<organism evidence="4">
    <name type="scientific">bioreactor metagenome</name>
    <dbReference type="NCBI Taxonomy" id="1076179"/>
    <lineage>
        <taxon>unclassified sequences</taxon>
        <taxon>metagenomes</taxon>
        <taxon>ecological metagenomes</taxon>
    </lineage>
</organism>
<evidence type="ECO:0000256" key="2">
    <source>
        <dbReference type="ARBA" id="ARBA00022963"/>
    </source>
</evidence>
<evidence type="ECO:0000313" key="4">
    <source>
        <dbReference type="EMBL" id="MPM62331.1"/>
    </source>
</evidence>
<dbReference type="SUPFAM" id="SSF53474">
    <property type="entry name" value="alpha/beta-Hydrolases"/>
    <property type="match status" value="1"/>
</dbReference>
<keyword evidence="1" id="KW-0378">Hydrolase</keyword>
<evidence type="ECO:0008006" key="5">
    <source>
        <dbReference type="Google" id="ProtNLM"/>
    </source>
</evidence>
<sequence>MPVTFWYPQKQEENQKYPLILFSHGSFGVKESNLTLYRELASHGYIVVSIDHTYQCFSTKLSNGKTVRVSSEFMKEIASENPQKKPEESFIHFKKWMDIRSGDINLVLDTIIENVSNKSEELDVYKYIDTTQIGLIGHSLGGSAVLGVGRQRDDISAVISLEAPFLADIKSVDEKGNFIFEQSDYPIPVLNIYSDASWKNLRNWKQYEENAKLLDIESETIQNVYLKGIGHFSLTDLSLSSPFLTMLLDGGHTKNNPQETLIEINEICLSFLNKFMKK</sequence>
<accession>A0A645BCF5</accession>
<dbReference type="GO" id="GO:0003847">
    <property type="term" value="F:1-alkyl-2-acetylglycerophosphocholine esterase activity"/>
    <property type="evidence" value="ECO:0007669"/>
    <property type="project" value="TreeGrafter"/>
</dbReference>
<name>A0A645BCF5_9ZZZZ</name>
<dbReference type="InterPro" id="IPR029058">
    <property type="entry name" value="AB_hydrolase_fold"/>
</dbReference>
<evidence type="ECO:0000256" key="1">
    <source>
        <dbReference type="ARBA" id="ARBA00022801"/>
    </source>
</evidence>
<dbReference type="Gene3D" id="3.40.50.1820">
    <property type="entry name" value="alpha/beta hydrolase"/>
    <property type="match status" value="1"/>
</dbReference>
<dbReference type="GO" id="GO:0016042">
    <property type="term" value="P:lipid catabolic process"/>
    <property type="evidence" value="ECO:0007669"/>
    <property type="project" value="UniProtKB-KW"/>
</dbReference>
<evidence type="ECO:0000256" key="3">
    <source>
        <dbReference type="ARBA" id="ARBA00023098"/>
    </source>
</evidence>
<dbReference type="EMBL" id="VSSQ01018811">
    <property type="protein sequence ID" value="MPM62331.1"/>
    <property type="molecule type" value="Genomic_DNA"/>
</dbReference>
<reference evidence="4" key="1">
    <citation type="submission" date="2019-08" db="EMBL/GenBank/DDBJ databases">
        <authorList>
            <person name="Kucharzyk K."/>
            <person name="Murdoch R.W."/>
            <person name="Higgins S."/>
            <person name="Loffler F."/>
        </authorList>
    </citation>
    <scope>NUCLEOTIDE SEQUENCE</scope>
</reference>
<comment type="caution">
    <text evidence="4">The sequence shown here is derived from an EMBL/GenBank/DDBJ whole genome shotgun (WGS) entry which is preliminary data.</text>
</comment>
<dbReference type="AlphaFoldDB" id="A0A645BCF5"/>
<gene>
    <name evidence="4" type="ORF">SDC9_109197</name>
</gene>
<dbReference type="Pfam" id="PF03403">
    <property type="entry name" value="PAF-AH_p_II"/>
    <property type="match status" value="1"/>
</dbReference>
<keyword evidence="3" id="KW-0443">Lipid metabolism</keyword>
<keyword evidence="2" id="KW-0442">Lipid degradation</keyword>
<proteinExistence type="predicted"/>
<dbReference type="PANTHER" id="PTHR10272">
    <property type="entry name" value="PLATELET-ACTIVATING FACTOR ACETYLHYDROLASE"/>
    <property type="match status" value="1"/>
</dbReference>